<dbReference type="AlphaFoldDB" id="H6N900"/>
<dbReference type="RefSeq" id="WP_014368527.1">
    <property type="nucleotide sequence ID" value="NC_016935.1"/>
</dbReference>
<dbReference type="Proteomes" id="UP000007523">
    <property type="component" value="Chromosome"/>
</dbReference>
<dbReference type="KEGG" id="pmq:PM3016_794"/>
<evidence type="ECO:0000313" key="1">
    <source>
        <dbReference type="EMBL" id="AFC27746.1"/>
    </source>
</evidence>
<reference evidence="1 2" key="1">
    <citation type="journal article" date="2012" name="J. Bacteriol.">
        <title>Complete Genome Sequence of Paenibacillus mucilaginosus 3016, a Bacterium Functional as Microbial Fertilizer.</title>
        <authorList>
            <person name="Ma M."/>
            <person name="Wang Z."/>
            <person name="Li L."/>
            <person name="Jiang X."/>
            <person name="Guan D."/>
            <person name="Cao F."/>
            <person name="Chen H."/>
            <person name="Wang X."/>
            <person name="Shen D."/>
            <person name="Du B."/>
            <person name="Li J."/>
        </authorList>
    </citation>
    <scope>NUCLEOTIDE SEQUENCE [LARGE SCALE GENOMIC DNA]</scope>
    <source>
        <strain evidence="1 2">3016</strain>
    </source>
</reference>
<proteinExistence type="predicted"/>
<sequence length="214" mass="23388">MAVRRPRREQVLLELPVMVIVVPRVRVAGGPPVLQQDDLRRGLGQDVAGPARGSEQSALVLVAEQVGRVEQRALVADGQLEPVTGHLQVRLEPVRPPLARVQLPEEGHAQRSLVGEVFALLALLQQRIAVRLHRAEPLAQRDAEQGCQLGHEHAVRIVRPGYDGDVQPVQRGVEPAELRQAVVQPAHQEVQLEQLGLRAVEPAGDSGAKILFVR</sequence>
<protein>
    <submittedName>
        <fullName evidence="1">Uncharacterized protein</fullName>
    </submittedName>
</protein>
<name>H6N900_9BACL</name>
<gene>
    <name evidence="1" type="ORF">PM3016_794</name>
</gene>
<keyword evidence="2" id="KW-1185">Reference proteome</keyword>
<dbReference type="EMBL" id="CP003235">
    <property type="protein sequence ID" value="AFC27746.1"/>
    <property type="molecule type" value="Genomic_DNA"/>
</dbReference>
<organism evidence="1 2">
    <name type="scientific">Paenibacillus mucilaginosus 3016</name>
    <dbReference type="NCBI Taxonomy" id="1116391"/>
    <lineage>
        <taxon>Bacteria</taxon>
        <taxon>Bacillati</taxon>
        <taxon>Bacillota</taxon>
        <taxon>Bacilli</taxon>
        <taxon>Bacillales</taxon>
        <taxon>Paenibacillaceae</taxon>
        <taxon>Paenibacillus</taxon>
    </lineage>
</organism>
<accession>H6N900</accession>
<dbReference type="HOGENOM" id="CLU_1287822_0_0_9"/>
<evidence type="ECO:0000313" key="2">
    <source>
        <dbReference type="Proteomes" id="UP000007523"/>
    </source>
</evidence>
<dbReference type="STRING" id="1116391.PM3016_794"/>